<keyword evidence="4" id="KW-1185">Reference proteome</keyword>
<dbReference type="GO" id="GO:0016491">
    <property type="term" value="F:oxidoreductase activity"/>
    <property type="evidence" value="ECO:0007669"/>
    <property type="project" value="UniProtKB-KW"/>
</dbReference>
<comment type="caution">
    <text evidence="3">The sequence shown here is derived from an EMBL/GenBank/DDBJ whole genome shotgun (WGS) entry which is preliminary data.</text>
</comment>
<feature type="domain" description="Flavin reductase like" evidence="2">
    <location>
        <begin position="18"/>
        <end position="167"/>
    </location>
</feature>
<dbReference type="PANTHER" id="PTHR30466">
    <property type="entry name" value="FLAVIN REDUCTASE"/>
    <property type="match status" value="1"/>
</dbReference>
<organism evidence="3 4">
    <name type="scientific">Actinomadura sediminis</name>
    <dbReference type="NCBI Taxonomy" id="1038904"/>
    <lineage>
        <taxon>Bacteria</taxon>
        <taxon>Bacillati</taxon>
        <taxon>Actinomycetota</taxon>
        <taxon>Actinomycetes</taxon>
        <taxon>Streptosporangiales</taxon>
        <taxon>Thermomonosporaceae</taxon>
        <taxon>Actinomadura</taxon>
    </lineage>
</organism>
<keyword evidence="1 3" id="KW-0560">Oxidoreductase</keyword>
<dbReference type="InterPro" id="IPR050268">
    <property type="entry name" value="NADH-dep_flavin_reductase"/>
</dbReference>
<dbReference type="Gene3D" id="2.30.110.10">
    <property type="entry name" value="Electron Transport, Fmn-binding Protein, Chain A"/>
    <property type="match status" value="1"/>
</dbReference>
<evidence type="ECO:0000256" key="1">
    <source>
        <dbReference type="ARBA" id="ARBA00023002"/>
    </source>
</evidence>
<dbReference type="SUPFAM" id="SSF50475">
    <property type="entry name" value="FMN-binding split barrel"/>
    <property type="match status" value="1"/>
</dbReference>
<dbReference type="Pfam" id="PF01613">
    <property type="entry name" value="Flavin_Reduct"/>
    <property type="match status" value="1"/>
</dbReference>
<reference evidence="4" key="1">
    <citation type="journal article" date="2019" name="Int. J. Syst. Evol. Microbiol.">
        <title>The Global Catalogue of Microorganisms (GCM) 10K type strain sequencing project: providing services to taxonomists for standard genome sequencing and annotation.</title>
        <authorList>
            <consortium name="The Broad Institute Genomics Platform"/>
            <consortium name="The Broad Institute Genome Sequencing Center for Infectious Disease"/>
            <person name="Wu L."/>
            <person name="Ma J."/>
        </authorList>
    </citation>
    <scope>NUCLEOTIDE SEQUENCE [LARGE SCALE GENOMIC DNA]</scope>
    <source>
        <strain evidence="4">JCM 31202</strain>
    </source>
</reference>
<dbReference type="EMBL" id="JBHTJA010000013">
    <property type="protein sequence ID" value="MFD0900747.1"/>
    <property type="molecule type" value="Genomic_DNA"/>
</dbReference>
<sequence>MGDERGEGVDPALFRAVVGRFATGVAIVTTVSADGADHAMTVNAFTSVSLEPLLVMFCAEKLARFHDVVLETGRWAVSVLPEDMRDASQWFATRGRTLDGQLLGWAHTRGPATGTPILSRAVAAVECRTHAVHDGGDHTIVVGEVVGLDVPDPEGRPLIFYEGAYRTLD</sequence>
<dbReference type="RefSeq" id="WP_378297744.1">
    <property type="nucleotide sequence ID" value="NZ_JBHTJA010000013.1"/>
</dbReference>
<dbReference type="SMART" id="SM00903">
    <property type="entry name" value="Flavin_Reduct"/>
    <property type="match status" value="1"/>
</dbReference>
<dbReference type="InterPro" id="IPR002563">
    <property type="entry name" value="Flavin_Rdtase-like_dom"/>
</dbReference>
<name>A0ABW3EKQ8_9ACTN</name>
<evidence type="ECO:0000313" key="4">
    <source>
        <dbReference type="Proteomes" id="UP001596972"/>
    </source>
</evidence>
<gene>
    <name evidence="3" type="ORF">ACFQ11_10125</name>
</gene>
<protein>
    <submittedName>
        <fullName evidence="3">Flavin reductase family protein</fullName>
        <ecNumber evidence="3">1.5.1.-</ecNumber>
    </submittedName>
</protein>
<evidence type="ECO:0000313" key="3">
    <source>
        <dbReference type="EMBL" id="MFD0900747.1"/>
    </source>
</evidence>
<dbReference type="Proteomes" id="UP001596972">
    <property type="component" value="Unassembled WGS sequence"/>
</dbReference>
<dbReference type="EC" id="1.5.1.-" evidence="3"/>
<accession>A0ABW3EKQ8</accession>
<dbReference type="PANTHER" id="PTHR30466:SF1">
    <property type="entry name" value="FMN REDUCTASE (NADH) RUTF"/>
    <property type="match status" value="1"/>
</dbReference>
<proteinExistence type="predicted"/>
<dbReference type="InterPro" id="IPR012349">
    <property type="entry name" value="Split_barrel_FMN-bd"/>
</dbReference>
<evidence type="ECO:0000259" key="2">
    <source>
        <dbReference type="SMART" id="SM00903"/>
    </source>
</evidence>